<proteinExistence type="predicted"/>
<name>A0A117R6A8_9ACTN</name>
<dbReference type="EMBL" id="LMWU01000007">
    <property type="protein sequence ID" value="KUN73423.1"/>
    <property type="molecule type" value="Genomic_DNA"/>
</dbReference>
<evidence type="ECO:0000313" key="1">
    <source>
        <dbReference type="EMBL" id="KUN73423.1"/>
    </source>
</evidence>
<organism evidence="1 2">
    <name type="scientific">Streptomyces canus</name>
    <dbReference type="NCBI Taxonomy" id="58343"/>
    <lineage>
        <taxon>Bacteria</taxon>
        <taxon>Bacillati</taxon>
        <taxon>Actinomycetota</taxon>
        <taxon>Actinomycetes</taxon>
        <taxon>Kitasatosporales</taxon>
        <taxon>Streptomycetaceae</taxon>
        <taxon>Streptomyces</taxon>
        <taxon>Streptomyces aurantiacus group</taxon>
    </lineage>
</organism>
<comment type="caution">
    <text evidence="1">The sequence shown here is derived from an EMBL/GenBank/DDBJ whole genome shotgun (WGS) entry which is preliminary data.</text>
</comment>
<sequence length="94" mass="10520">MEPTDGVRRSRAKPAERCEGGRVDRSLARLLGFPYFSLTPTVPWLGPLGAVPLPTKWTIQFGEPILTDGYPPEAAEDPMLMFSKVLVQRRSVFF</sequence>
<dbReference type="AlphaFoldDB" id="A0A117R6A8"/>
<protein>
    <submittedName>
        <fullName evidence="1">Uncharacterized protein</fullName>
    </submittedName>
</protein>
<dbReference type="STRING" id="58343.AQJ46_09490"/>
<gene>
    <name evidence="1" type="ORF">AQJ46_09490</name>
</gene>
<accession>A0A117R6A8</accession>
<evidence type="ECO:0000313" key="2">
    <source>
        <dbReference type="Proteomes" id="UP000053669"/>
    </source>
</evidence>
<dbReference type="Proteomes" id="UP000053669">
    <property type="component" value="Unassembled WGS sequence"/>
</dbReference>
<reference evidence="1 2" key="1">
    <citation type="submission" date="2015-10" db="EMBL/GenBank/DDBJ databases">
        <title>Draft genome sequence of Streptomyces canus DSM 40017, type strain for the species Streptomyces canus.</title>
        <authorList>
            <person name="Ruckert C."/>
            <person name="Winkler A."/>
            <person name="Kalinowski J."/>
            <person name="Kampfer P."/>
            <person name="Glaeser S."/>
        </authorList>
    </citation>
    <scope>NUCLEOTIDE SEQUENCE [LARGE SCALE GENOMIC DNA]</scope>
    <source>
        <strain evidence="1 2">DSM 40017</strain>
    </source>
</reference>